<dbReference type="GO" id="GO:0050661">
    <property type="term" value="F:NADP binding"/>
    <property type="evidence" value="ECO:0007669"/>
    <property type="project" value="UniProtKB-UniRule"/>
</dbReference>
<dbReference type="SUPFAM" id="SSF52343">
    <property type="entry name" value="Ferredoxin reductase-like, C-terminal NADP-linked domain"/>
    <property type="match status" value="1"/>
</dbReference>
<dbReference type="InterPro" id="IPR008254">
    <property type="entry name" value="Flavodoxin/NO_synth"/>
</dbReference>
<comment type="subcellular location">
    <subcellularLocation>
        <location evidence="12">Cytoplasm</location>
        <location evidence="12">Perinuclear region</location>
    </subcellularLocation>
    <text evidence="12">Concentrated in perinuclear structure.</text>
</comment>
<keyword evidence="8 12" id="KW-0560">Oxidoreductase</keyword>
<dbReference type="PANTHER" id="PTHR19384">
    <property type="entry name" value="NITRIC OXIDE SYNTHASE-RELATED"/>
    <property type="match status" value="1"/>
</dbReference>
<feature type="binding site" evidence="12">
    <location>
        <begin position="471"/>
        <end position="474"/>
    </location>
    <ligand>
        <name>FAD</name>
        <dbReference type="ChEBI" id="CHEBI:57692"/>
    </ligand>
</feature>
<dbReference type="PROSITE" id="PS51384">
    <property type="entry name" value="FAD_FR"/>
    <property type="match status" value="1"/>
</dbReference>
<dbReference type="Ensembl" id="ENSVKKT00000004536.1">
    <property type="protein sequence ID" value="ENSVKKP00000004410.1"/>
    <property type="gene ID" value="ENSVKKG00000003301.1"/>
</dbReference>
<feature type="binding site" evidence="12">
    <location>
        <position position="405"/>
    </location>
    <ligand>
        <name>FAD</name>
        <dbReference type="ChEBI" id="CHEBI:57692"/>
    </ligand>
</feature>
<evidence type="ECO:0000259" key="15">
    <source>
        <dbReference type="PROSITE" id="PS51384"/>
    </source>
</evidence>
<feature type="domain" description="FAD-binding FR-type" evidence="15">
    <location>
        <begin position="260"/>
        <end position="501"/>
    </location>
</feature>
<dbReference type="InterPro" id="IPR017927">
    <property type="entry name" value="FAD-bd_FR_type"/>
</dbReference>
<keyword evidence="17" id="KW-1185">Reference proteome</keyword>
<name>A0A8D2ITD2_VARKO</name>
<dbReference type="FunFam" id="3.40.50.360:FF:000015">
    <property type="entry name" value="NADPH-dependent diflavin oxidoreductase 1"/>
    <property type="match status" value="1"/>
</dbReference>
<evidence type="ECO:0000256" key="7">
    <source>
        <dbReference type="ARBA" id="ARBA00022857"/>
    </source>
</evidence>
<comment type="caution">
    <text evidence="12">Lacks conserved residue(s) required for the propagation of feature annotation.</text>
</comment>
<dbReference type="Gene3D" id="3.40.50.360">
    <property type="match status" value="1"/>
</dbReference>
<feature type="binding site" evidence="12">
    <location>
        <begin position="570"/>
        <end position="571"/>
    </location>
    <ligand>
        <name>NADP(+)</name>
        <dbReference type="ChEBI" id="CHEBI:58349"/>
    </ligand>
</feature>
<dbReference type="SUPFAM" id="SSF63380">
    <property type="entry name" value="Riboflavin synthase domain-like"/>
    <property type="match status" value="1"/>
</dbReference>
<comment type="cofactor">
    <cofactor evidence="2 12">
        <name>FAD</name>
        <dbReference type="ChEBI" id="CHEBI:57692"/>
    </cofactor>
</comment>
<keyword evidence="7 12" id="KW-0521">NADP</keyword>
<dbReference type="Proteomes" id="UP000694545">
    <property type="component" value="Unplaced"/>
</dbReference>
<dbReference type="InterPro" id="IPR023173">
    <property type="entry name" value="NADPH_Cyt_P450_Rdtase_alpha"/>
</dbReference>
<dbReference type="InterPro" id="IPR017938">
    <property type="entry name" value="Riboflavin_synthase-like_b-brl"/>
</dbReference>
<evidence type="ECO:0000256" key="1">
    <source>
        <dbReference type="ARBA" id="ARBA00001917"/>
    </source>
</evidence>
<comment type="cofactor">
    <cofactor evidence="1 12">
        <name>FMN</name>
        <dbReference type="ChEBI" id="CHEBI:58210"/>
    </cofactor>
</comment>
<keyword evidence="5 12" id="KW-0288">FMN</keyword>
<evidence type="ECO:0000256" key="4">
    <source>
        <dbReference type="ARBA" id="ARBA00022630"/>
    </source>
</evidence>
<dbReference type="InterPro" id="IPR001433">
    <property type="entry name" value="OxRdtase_FAD/NAD-bd"/>
</dbReference>
<dbReference type="GO" id="GO:0016651">
    <property type="term" value="F:oxidoreductase activity, acting on NAD(P)H"/>
    <property type="evidence" value="ECO:0007669"/>
    <property type="project" value="UniProtKB-UniRule"/>
</dbReference>
<evidence type="ECO:0000256" key="12">
    <source>
        <dbReference type="HAMAP-Rule" id="MF_03178"/>
    </source>
</evidence>
<dbReference type="InterPro" id="IPR028879">
    <property type="entry name" value="NDOR1"/>
</dbReference>
<dbReference type="InterPro" id="IPR039261">
    <property type="entry name" value="FNR_nucleotide-bd"/>
</dbReference>
<proteinExistence type="inferred from homology"/>
<comment type="subunit">
    <text evidence="11">Interacts with CIAPIN1; as part of the cytosolic iron-sulfur (Fe-S) protein assembly (CIA) machinery. Interacts with DCPS.</text>
</comment>
<feature type="region of interest" description="Disordered" evidence="13">
    <location>
        <begin position="1"/>
        <end position="33"/>
    </location>
</feature>
<evidence type="ECO:0000256" key="2">
    <source>
        <dbReference type="ARBA" id="ARBA00001974"/>
    </source>
</evidence>
<comment type="similarity">
    <text evidence="12">In the N-terminal section; belongs to the flavodoxin family.</text>
</comment>
<dbReference type="InterPro" id="IPR029039">
    <property type="entry name" value="Flavoprotein-like_sf"/>
</dbReference>
<feature type="binding site" evidence="12">
    <location>
        <begin position="576"/>
        <end position="580"/>
    </location>
    <ligand>
        <name>NADP(+)</name>
        <dbReference type="ChEBI" id="CHEBI:58349"/>
    </ligand>
</feature>
<evidence type="ECO:0000313" key="17">
    <source>
        <dbReference type="Proteomes" id="UP000694545"/>
    </source>
</evidence>
<evidence type="ECO:0000313" key="16">
    <source>
        <dbReference type="Ensembl" id="ENSVKKP00000004410.1"/>
    </source>
</evidence>
<dbReference type="GO" id="GO:0160246">
    <property type="term" value="F:NADPH-iron-sulfur [2Fe-2S] protein oxidoreductase activity"/>
    <property type="evidence" value="ECO:0007669"/>
    <property type="project" value="InterPro"/>
</dbReference>
<feature type="binding site" evidence="12">
    <location>
        <position position="515"/>
    </location>
    <ligand>
        <name>NADP(+)</name>
        <dbReference type="ChEBI" id="CHEBI:58349"/>
    </ligand>
</feature>
<organism evidence="16 17">
    <name type="scientific">Varanus komodoensis</name>
    <name type="common">Komodo dragon</name>
    <dbReference type="NCBI Taxonomy" id="61221"/>
    <lineage>
        <taxon>Eukaryota</taxon>
        <taxon>Metazoa</taxon>
        <taxon>Chordata</taxon>
        <taxon>Craniata</taxon>
        <taxon>Vertebrata</taxon>
        <taxon>Euteleostomi</taxon>
        <taxon>Lepidosauria</taxon>
        <taxon>Squamata</taxon>
        <taxon>Bifurcata</taxon>
        <taxon>Unidentata</taxon>
        <taxon>Episquamata</taxon>
        <taxon>Toxicofera</taxon>
        <taxon>Anguimorpha</taxon>
        <taxon>Paleoanguimorpha</taxon>
        <taxon>Varanoidea</taxon>
        <taxon>Varanidae</taxon>
        <taxon>Varanus</taxon>
    </lineage>
</organism>
<dbReference type="GO" id="GO:0050660">
    <property type="term" value="F:flavin adenine dinucleotide binding"/>
    <property type="evidence" value="ECO:0007669"/>
    <property type="project" value="UniProtKB-UniRule"/>
</dbReference>
<dbReference type="PROSITE" id="PS50902">
    <property type="entry name" value="FLAVODOXIN_LIKE"/>
    <property type="match status" value="1"/>
</dbReference>
<dbReference type="GO" id="GO:0005829">
    <property type="term" value="C:cytosol"/>
    <property type="evidence" value="ECO:0007669"/>
    <property type="project" value="UniProtKB-ARBA"/>
</dbReference>
<keyword evidence="4 12" id="KW-0285">Flavoprotein</keyword>
<evidence type="ECO:0000256" key="5">
    <source>
        <dbReference type="ARBA" id="ARBA00022643"/>
    </source>
</evidence>
<evidence type="ECO:0000259" key="14">
    <source>
        <dbReference type="PROSITE" id="PS50902"/>
    </source>
</evidence>
<feature type="binding site" evidence="12">
    <location>
        <begin position="437"/>
        <end position="440"/>
    </location>
    <ligand>
        <name>FAD</name>
        <dbReference type="ChEBI" id="CHEBI:57692"/>
    </ligand>
</feature>
<feature type="binding site" evidence="12">
    <location>
        <begin position="116"/>
        <end position="119"/>
    </location>
    <ligand>
        <name>FMN</name>
        <dbReference type="ChEBI" id="CHEBI:58210"/>
    </ligand>
</feature>
<dbReference type="InterPro" id="IPR003097">
    <property type="entry name" value="CysJ-like_FAD-binding"/>
</dbReference>
<dbReference type="Gene3D" id="2.40.30.10">
    <property type="entry name" value="Translation factors"/>
    <property type="match status" value="1"/>
</dbReference>
<dbReference type="PRINTS" id="PR00369">
    <property type="entry name" value="FLAVODOXIN"/>
</dbReference>
<feature type="binding site" evidence="12">
    <location>
        <begin position="69"/>
        <end position="74"/>
    </location>
    <ligand>
        <name>FMN</name>
        <dbReference type="ChEBI" id="CHEBI:58210"/>
    </ligand>
</feature>
<feature type="compositionally biased region" description="Low complexity" evidence="13">
    <location>
        <begin position="7"/>
        <end position="18"/>
    </location>
</feature>
<dbReference type="PRINTS" id="PR00371">
    <property type="entry name" value="FPNCR"/>
</dbReference>
<accession>A0A8D2ITD2</accession>
<dbReference type="GO" id="GO:0048471">
    <property type="term" value="C:perinuclear region of cytoplasm"/>
    <property type="evidence" value="ECO:0007669"/>
    <property type="project" value="UniProtKB-SubCell"/>
</dbReference>
<keyword evidence="6 12" id="KW-0274">FAD</keyword>
<sequence>PRPPSPAAAASRGQPASPGGAGRVGRPFPPAGRAELPRGAPACAFARRCVWRNCPAPMAVRKILILFGSQTGTAEDTAERIGWEAKQRHFQCRVEALDSFNVAMLIQEPLVIFVCATTGQGDPPDNMQNFWRFIFRKNLPSTSLCQMDYAVLGLGDSSYPKFNFVAKKLHKRLLQLGGSPIVPVALGDDQHDLGPDAVIDPWLSSLWKKILDLYPLPSGLRILSPDIILPPKYTFQFLDEASAEAPLPQEEASRGPPSELRPFLARMVSNQRVTSELHFQDVRLIEFDVSGSGIECAAGDVVMIQPCNPPEEVQLFCQLLRLDPDMCFVVRPAEPGTAPVPCSRAAPCTIRYLVSQYLDITRVPRRSFFKLLSYFSPNELEREKLQEFSSAEGQEDLHAYCNRPRRTLLEVLCDFPHTTSAIPCGYLLELIPRIRPRAFSIASSMQARPDRIEILVAVVQYKTGLVQPRRGLCSTWLASLNPQNGAVRVPVWAKRGSMTFPAEPHTPVILIGPGTGVAPFRAAIQERAAQGKKENYLFFGCRQKSKDFYCQAEWEALVQRGFLTLFVAFSRDQEEKVYVQHRIRENKVLVWDLLRRGAHVYLAGNAKQMPEAVMEALRFVFQAEGGLSAPEAAEYLAALERTRRFQAETWA</sequence>
<reference evidence="16" key="1">
    <citation type="submission" date="2025-08" db="UniProtKB">
        <authorList>
            <consortium name="Ensembl"/>
        </authorList>
    </citation>
    <scope>IDENTIFICATION</scope>
</reference>
<comment type="similarity">
    <text evidence="12">Belongs to the NADPH-dependent diflavin oxidoreductase NDOR1 family.</text>
</comment>
<dbReference type="InterPro" id="IPR001094">
    <property type="entry name" value="Flavdoxin-like"/>
</dbReference>
<feature type="binding site" evidence="12">
    <location>
        <position position="650"/>
    </location>
    <ligand>
        <name>FAD</name>
        <dbReference type="ChEBI" id="CHEBI:57692"/>
    </ligand>
</feature>
<dbReference type="EC" id="1.18.1.-" evidence="12"/>
<evidence type="ECO:0000256" key="3">
    <source>
        <dbReference type="ARBA" id="ARBA00022490"/>
    </source>
</evidence>
<dbReference type="FunFam" id="3.40.50.80:FF:000001">
    <property type="entry name" value="NADPH--cytochrome P450 reductase 1"/>
    <property type="match status" value="1"/>
</dbReference>
<dbReference type="Pfam" id="PF00175">
    <property type="entry name" value="NAD_binding_1"/>
    <property type="match status" value="1"/>
</dbReference>
<feature type="domain" description="Flavodoxin-like" evidence="14">
    <location>
        <begin position="63"/>
        <end position="207"/>
    </location>
</feature>
<evidence type="ECO:0000256" key="10">
    <source>
        <dbReference type="ARBA" id="ARBA00059862"/>
    </source>
</evidence>
<dbReference type="Gene3D" id="3.40.50.80">
    <property type="entry name" value="Nucleotide-binding domain of ferredoxin-NADP reductase (FNR) module"/>
    <property type="match status" value="1"/>
</dbReference>
<dbReference type="AlphaFoldDB" id="A0A8D2ITD2"/>
<dbReference type="SUPFAM" id="SSF52218">
    <property type="entry name" value="Flavoproteins"/>
    <property type="match status" value="1"/>
</dbReference>
<evidence type="ECO:0000256" key="13">
    <source>
        <dbReference type="SAM" id="MobiDB-lite"/>
    </source>
</evidence>
<dbReference type="GO" id="GO:0010181">
    <property type="term" value="F:FMN binding"/>
    <property type="evidence" value="ECO:0007669"/>
    <property type="project" value="UniProtKB-UniRule"/>
</dbReference>
<comment type="function">
    <text evidence="10">NADPH-dependent reductase which is a central component of the cytosolic iron-sulfur (Fe-S) protein assembly (CIA) machinery. Transfers electrons from NADPH via its FAD and FMN prosthetic groups to the [2Fe-2S] cluster of CIAPIN1, another key component of the CIA machinery. In turn, this reduced cluster provides electrons for assembly of cytosolic iron-sulfur cluster proteins. It can also reduce the [2Fe-2S] cluster of CISD1 and activate this protein implicated in Fe/S cluster repair. In vitro can fully activate methionine synthase/MTR in the presence of soluble cytochrome b5/CYB5A.</text>
</comment>
<dbReference type="Pfam" id="PF00667">
    <property type="entry name" value="FAD_binding_1"/>
    <property type="match status" value="1"/>
</dbReference>
<dbReference type="InterPro" id="IPR001709">
    <property type="entry name" value="Flavoprot_Pyr_Nucl_cyt_Rdtase"/>
</dbReference>
<evidence type="ECO:0000256" key="11">
    <source>
        <dbReference type="ARBA" id="ARBA00063044"/>
    </source>
</evidence>
<evidence type="ECO:0000256" key="6">
    <source>
        <dbReference type="ARBA" id="ARBA00022827"/>
    </source>
</evidence>
<dbReference type="PANTHER" id="PTHR19384:SF10">
    <property type="entry name" value="NADPH-DEPENDENT DIFLAVIN OXIDOREDUCTASE 1"/>
    <property type="match status" value="1"/>
</dbReference>
<feature type="binding site" evidence="12">
    <location>
        <position position="189"/>
    </location>
    <ligand>
        <name>FMN</name>
        <dbReference type="ChEBI" id="CHEBI:58210"/>
    </ligand>
</feature>
<reference evidence="16" key="2">
    <citation type="submission" date="2025-09" db="UniProtKB">
        <authorList>
            <consortium name="Ensembl"/>
        </authorList>
    </citation>
    <scope>IDENTIFICATION</scope>
</reference>
<dbReference type="GO" id="GO:0005634">
    <property type="term" value="C:nucleus"/>
    <property type="evidence" value="ECO:0007669"/>
    <property type="project" value="UniProtKB-ARBA"/>
</dbReference>
<comment type="catalytic activity">
    <reaction evidence="9">
        <text>2 oxidized [2Fe-2S]-[protein] + NADPH = 2 reduced [2Fe-2S]-[protein] + NADP(+) + H(+)</text>
        <dbReference type="Rhea" id="RHEA:67716"/>
        <dbReference type="Rhea" id="RHEA-COMP:17327"/>
        <dbReference type="Rhea" id="RHEA-COMP:17328"/>
        <dbReference type="ChEBI" id="CHEBI:15378"/>
        <dbReference type="ChEBI" id="CHEBI:33737"/>
        <dbReference type="ChEBI" id="CHEBI:33738"/>
        <dbReference type="ChEBI" id="CHEBI:57783"/>
        <dbReference type="ChEBI" id="CHEBI:58349"/>
    </reaction>
    <physiologicalReaction direction="left-to-right" evidence="9">
        <dbReference type="Rhea" id="RHEA:67717"/>
    </physiologicalReaction>
</comment>
<dbReference type="FunFam" id="1.20.990.10:FF:000008">
    <property type="entry name" value="NADPH-dependent diflavin oxidoreductase 1"/>
    <property type="match status" value="1"/>
</dbReference>
<comment type="similarity">
    <text evidence="12">In the C-terminal section; belongs to the flavoprotein pyridine nucleotide cytochrome reductase family.</text>
</comment>
<evidence type="ECO:0000256" key="9">
    <source>
        <dbReference type="ARBA" id="ARBA00052174"/>
    </source>
</evidence>
<dbReference type="OMA" id="DIMSIPR"/>
<feature type="binding site" evidence="12">
    <location>
        <begin position="154"/>
        <end position="163"/>
    </location>
    <ligand>
        <name>FMN</name>
        <dbReference type="ChEBI" id="CHEBI:58210"/>
    </ligand>
</feature>
<evidence type="ECO:0000256" key="8">
    <source>
        <dbReference type="ARBA" id="ARBA00023002"/>
    </source>
</evidence>
<keyword evidence="3 12" id="KW-0963">Cytoplasm</keyword>
<dbReference type="HAMAP" id="MF_03178">
    <property type="entry name" value="NDOR1"/>
    <property type="match status" value="1"/>
</dbReference>
<dbReference type="Gene3D" id="1.20.990.10">
    <property type="entry name" value="NADPH-cytochrome p450 Reductase, Chain A, domain 3"/>
    <property type="match status" value="1"/>
</dbReference>
<dbReference type="Pfam" id="PF00258">
    <property type="entry name" value="Flavodoxin_1"/>
    <property type="match status" value="1"/>
</dbReference>
<dbReference type="GO" id="GO:0016226">
    <property type="term" value="P:iron-sulfur cluster assembly"/>
    <property type="evidence" value="ECO:0007669"/>
    <property type="project" value="UniProtKB-UniRule"/>
</dbReference>
<gene>
    <name evidence="12 16" type="primary">NDOR1</name>
</gene>
<protein>
    <recommendedName>
        <fullName evidence="12">NADPH-dependent diflavin oxidoreductase 1</fullName>
        <ecNumber evidence="12">1.18.1.-</ecNumber>
    </recommendedName>
    <alternativeName>
        <fullName evidence="12">NADPH-dependent FMN and FAD-containing oxidoreductase</fullName>
    </alternativeName>
</protein>